<evidence type="ECO:0000259" key="2">
    <source>
        <dbReference type="Pfam" id="PF09037"/>
    </source>
</evidence>
<dbReference type="Pfam" id="PF09037">
    <property type="entry name" value="Sulphotransf"/>
    <property type="match status" value="1"/>
</dbReference>
<sequence length="245" mass="26503">MTGVDAYFICAVPRTGSSLLCGLLASTGVAGRPEAYFRVPDEPLWAARWGLPAGEWHYRDYVRAALAAGRTGNGVFGAKLMWGTLDRVVEGLAAGNPELAGADDALLRRAFGRTAFVHLRRDDVLAQAVSWLRAEQTGRWTDTAPDAVDAAGPATGKPRYDPDGIDELLRTIAEHQAAWDTWFARYGITPHRVRYEDLAADPPGVTRGLLDALGLPSAGVPVRPRHARQADALNAEWIARHRAGT</sequence>
<reference evidence="4" key="1">
    <citation type="submission" date="2016-06" db="EMBL/GenBank/DDBJ databases">
        <authorList>
            <person name="Varghese N."/>
            <person name="Submissions Spin"/>
        </authorList>
    </citation>
    <scope>NUCLEOTIDE SEQUENCE [LARGE SCALE GENOMIC DNA]</scope>
    <source>
        <strain evidence="4">DSM 44151</strain>
    </source>
</reference>
<dbReference type="Proteomes" id="UP000198605">
    <property type="component" value="Unassembled WGS sequence"/>
</dbReference>
<dbReference type="SUPFAM" id="SSF52540">
    <property type="entry name" value="P-loop containing nucleoside triphosphate hydrolases"/>
    <property type="match status" value="1"/>
</dbReference>
<accession>A0A1C6VWB4</accession>
<keyword evidence="1 3" id="KW-0808">Transferase</keyword>
<evidence type="ECO:0000313" key="4">
    <source>
        <dbReference type="Proteomes" id="UP000198605"/>
    </source>
</evidence>
<keyword evidence="4" id="KW-1185">Reference proteome</keyword>
<comment type="function">
    <text evidence="1">Catalyzes the sulfuryl group transfer from 3'-phosphoadenosine-5'-phosphosulfate (PAPS) to trehalose, leading to trehalose-2-sulfate (T2S).</text>
</comment>
<dbReference type="GeneID" id="43282173"/>
<dbReference type="Gene3D" id="3.40.50.300">
    <property type="entry name" value="P-loop containing nucleotide triphosphate hydrolases"/>
    <property type="match status" value="1"/>
</dbReference>
<dbReference type="STRING" id="47854.GA0070603_5559"/>
<dbReference type="RefSeq" id="WP_167544593.1">
    <property type="nucleotide sequence ID" value="NZ_FMIB01000002.1"/>
</dbReference>
<name>A0A1C6VWB4_9ACTN</name>
<evidence type="ECO:0000313" key="3">
    <source>
        <dbReference type="EMBL" id="SCL70512.1"/>
    </source>
</evidence>
<comment type="pathway">
    <text evidence="1">Glycolipid metabolism.</text>
</comment>
<gene>
    <name evidence="3" type="ORF">GA0070603_5559</name>
</gene>
<dbReference type="EMBL" id="FMIB01000002">
    <property type="protein sequence ID" value="SCL70512.1"/>
    <property type="molecule type" value="Genomic_DNA"/>
</dbReference>
<dbReference type="InterPro" id="IPR015124">
    <property type="entry name" value="Stf0"/>
</dbReference>
<proteinExistence type="inferred from homology"/>
<dbReference type="AlphaFoldDB" id="A0A1C6VWB4"/>
<feature type="domain" description="Sulphotransferase Stf0" evidence="2">
    <location>
        <begin position="6"/>
        <end position="243"/>
    </location>
</feature>
<evidence type="ECO:0000256" key="1">
    <source>
        <dbReference type="PIRNR" id="PIRNR021497"/>
    </source>
</evidence>
<comment type="similarity">
    <text evidence="1">Belongs to the Stf0 sulfotransferase family.</text>
</comment>
<dbReference type="PIRSF" id="PIRSF021497">
    <property type="entry name" value="Sulphotransferase_Stf0"/>
    <property type="match status" value="1"/>
</dbReference>
<dbReference type="InterPro" id="IPR024628">
    <property type="entry name" value="Sulfotransferase_Stf0_dom"/>
</dbReference>
<protein>
    <recommendedName>
        <fullName evidence="1">Trehalose 2-sulfotransferase</fullName>
    </recommendedName>
</protein>
<comment type="catalytic activity">
    <reaction evidence="1">
        <text>alpha,alpha-trehalose + 3'-phosphoadenylyl sulfate = 2-O-sulfo-alpha,alpha-trehalose + adenosine 3',5'-bisphosphate + H(+)</text>
        <dbReference type="Rhea" id="RHEA:41608"/>
        <dbReference type="ChEBI" id="CHEBI:15378"/>
        <dbReference type="ChEBI" id="CHEBI:16551"/>
        <dbReference type="ChEBI" id="CHEBI:58339"/>
        <dbReference type="ChEBI" id="CHEBI:58343"/>
        <dbReference type="ChEBI" id="CHEBI:60091"/>
        <dbReference type="EC" id="2.8.2.37"/>
    </reaction>
</comment>
<dbReference type="InterPro" id="IPR027417">
    <property type="entry name" value="P-loop_NTPase"/>
</dbReference>
<organism evidence="3 4">
    <name type="scientific">Micromonospora chersina</name>
    <dbReference type="NCBI Taxonomy" id="47854"/>
    <lineage>
        <taxon>Bacteria</taxon>
        <taxon>Bacillati</taxon>
        <taxon>Actinomycetota</taxon>
        <taxon>Actinomycetes</taxon>
        <taxon>Micromonosporales</taxon>
        <taxon>Micromonosporaceae</taxon>
        <taxon>Micromonospora</taxon>
    </lineage>
</organism>
<keyword evidence="1" id="KW-0119">Carbohydrate metabolism</keyword>
<dbReference type="GO" id="GO:0016740">
    <property type="term" value="F:transferase activity"/>
    <property type="evidence" value="ECO:0007669"/>
    <property type="project" value="UniProtKB-UniRule"/>
</dbReference>